<gene>
    <name evidence="7" type="ORF">AWC31_35630</name>
</gene>
<evidence type="ECO:0000256" key="2">
    <source>
        <dbReference type="ARBA" id="ARBA00022692"/>
    </source>
</evidence>
<proteinExistence type="predicted"/>
<keyword evidence="2 5" id="KW-0812">Transmembrane</keyword>
<evidence type="ECO:0000313" key="8">
    <source>
        <dbReference type="Proteomes" id="UP000193964"/>
    </source>
</evidence>
<dbReference type="SMART" id="SM00752">
    <property type="entry name" value="HTTM"/>
    <property type="match status" value="1"/>
</dbReference>
<dbReference type="AlphaFoldDB" id="A0A1X2F0P9"/>
<feature type="domain" description="HTTM-like" evidence="6">
    <location>
        <begin position="14"/>
        <end position="276"/>
    </location>
</feature>
<dbReference type="InterPro" id="IPR011020">
    <property type="entry name" value="HTTM-like"/>
</dbReference>
<sequence length="355" mass="38753">MVLGRRQFDAWLMDSPVSGRDLSLFRIVYAFFVLLTVYRADYAAFLPPAAFDPPVGPFAVLGGAPPAAVIWLVQAALCMSLATLAIGWRTRFSALAVGVLQIVLYGIGYSFGKIDHTIFLPFVALLLAFSAWGSSYSVDSRRDGADLSGSSWVPRCLAVALGVGMLTAGLSKVHGGWLDWSSQATYGYAIIREDVLNTPLDGSAMWWPINHPVLWELMDYATIVMECGVILAALSWRLFYVALAGLSVFHVIARVVLGILFPYNLMVYAAFVPWSRWSAVPVDRLDKLAARLASSLWLRAAVSTVIASVGLLLVALRPEWFVPTVYLIAILIAGAIGLGYLVSLIVRARPRLVRQ</sequence>
<evidence type="ECO:0000313" key="7">
    <source>
        <dbReference type="EMBL" id="ORX11965.1"/>
    </source>
</evidence>
<feature type="transmembrane region" description="Helical" evidence="5">
    <location>
        <begin position="118"/>
        <end position="138"/>
    </location>
</feature>
<feature type="transmembrane region" description="Helical" evidence="5">
    <location>
        <begin position="92"/>
        <end position="112"/>
    </location>
</feature>
<keyword evidence="3 5" id="KW-1133">Transmembrane helix</keyword>
<feature type="transmembrane region" description="Helical" evidence="5">
    <location>
        <begin position="58"/>
        <end position="85"/>
    </location>
</feature>
<accession>A0A1X2F0P9</accession>
<evidence type="ECO:0000259" key="6">
    <source>
        <dbReference type="SMART" id="SM00752"/>
    </source>
</evidence>
<comment type="caution">
    <text evidence="7">The sequence shown here is derived from an EMBL/GenBank/DDBJ whole genome shotgun (WGS) entry which is preliminary data.</text>
</comment>
<dbReference type="GO" id="GO:0012505">
    <property type="term" value="C:endomembrane system"/>
    <property type="evidence" value="ECO:0007669"/>
    <property type="project" value="UniProtKB-SubCell"/>
</dbReference>
<feature type="transmembrane region" description="Helical" evidence="5">
    <location>
        <begin position="251"/>
        <end position="275"/>
    </location>
</feature>
<evidence type="ECO:0000256" key="3">
    <source>
        <dbReference type="ARBA" id="ARBA00022989"/>
    </source>
</evidence>
<feature type="transmembrane region" description="Helical" evidence="5">
    <location>
        <begin position="320"/>
        <end position="346"/>
    </location>
</feature>
<keyword evidence="4 5" id="KW-0472">Membrane</keyword>
<evidence type="ECO:0000256" key="5">
    <source>
        <dbReference type="SAM" id="Phobius"/>
    </source>
</evidence>
<evidence type="ECO:0000256" key="1">
    <source>
        <dbReference type="ARBA" id="ARBA00004127"/>
    </source>
</evidence>
<protein>
    <recommendedName>
        <fullName evidence="6">HTTM-like domain-containing protein</fullName>
    </recommendedName>
</protein>
<name>A0A1X2F0P9_9MYCO</name>
<feature type="transmembrane region" description="Helical" evidence="5">
    <location>
        <begin position="220"/>
        <end position="239"/>
    </location>
</feature>
<comment type="subcellular location">
    <subcellularLocation>
        <location evidence="1">Endomembrane system</location>
        <topology evidence="1">Multi-pass membrane protein</topology>
    </subcellularLocation>
</comment>
<dbReference type="EMBL" id="LQQA01000030">
    <property type="protein sequence ID" value="ORX11965.1"/>
    <property type="molecule type" value="Genomic_DNA"/>
</dbReference>
<dbReference type="OrthoDB" id="1496251at2"/>
<dbReference type="Proteomes" id="UP000193964">
    <property type="component" value="Unassembled WGS sequence"/>
</dbReference>
<feature type="transmembrane region" description="Helical" evidence="5">
    <location>
        <begin position="21"/>
        <end position="38"/>
    </location>
</feature>
<feature type="transmembrane region" description="Helical" evidence="5">
    <location>
        <begin position="296"/>
        <end position="314"/>
    </location>
</feature>
<evidence type="ECO:0000256" key="4">
    <source>
        <dbReference type="ARBA" id="ARBA00023136"/>
    </source>
</evidence>
<reference evidence="7 8" key="1">
    <citation type="submission" date="2016-01" db="EMBL/GenBank/DDBJ databases">
        <title>The new phylogeny of the genus Mycobacterium.</title>
        <authorList>
            <person name="Tarcisio F."/>
            <person name="Conor M."/>
            <person name="Antonella G."/>
            <person name="Elisabetta G."/>
            <person name="Giulia F.S."/>
            <person name="Sara T."/>
            <person name="Anna F."/>
            <person name="Clotilde B."/>
            <person name="Roberto B."/>
            <person name="Veronica D.S."/>
            <person name="Fabio R."/>
            <person name="Monica P."/>
            <person name="Olivier J."/>
            <person name="Enrico T."/>
            <person name="Nicola S."/>
        </authorList>
    </citation>
    <scope>NUCLEOTIDE SEQUENCE [LARGE SCALE GENOMIC DNA]</scope>
    <source>
        <strain evidence="7 8">ATCC 700010</strain>
    </source>
</reference>
<organism evidence="7 8">
    <name type="scientific">Mycolicibacterium wolinskyi</name>
    <dbReference type="NCBI Taxonomy" id="59750"/>
    <lineage>
        <taxon>Bacteria</taxon>
        <taxon>Bacillati</taxon>
        <taxon>Actinomycetota</taxon>
        <taxon>Actinomycetes</taxon>
        <taxon>Mycobacteriales</taxon>
        <taxon>Mycobacteriaceae</taxon>
        <taxon>Mycolicibacterium</taxon>
    </lineage>
</organism>